<evidence type="ECO:0000313" key="2">
    <source>
        <dbReference type="EMBL" id="KAJ4966016.1"/>
    </source>
</evidence>
<feature type="transmembrane region" description="Helical" evidence="1">
    <location>
        <begin position="5"/>
        <end position="23"/>
    </location>
</feature>
<protein>
    <recommendedName>
        <fullName evidence="4">Transmembrane protein</fullName>
    </recommendedName>
</protein>
<sequence length="124" mass="13633">MGVGISVLIGLKATVLFCMFAYLRALGLILLSIPFLYASLVALLVSVALLLARPSIFPCSWGRDLTKAFQFGPSFCLPRICILFSRSLPIVNARVYLLEDGLLHWIPRGSSGEETGRCKQEEKS</sequence>
<evidence type="ECO:0008006" key="4">
    <source>
        <dbReference type="Google" id="ProtNLM"/>
    </source>
</evidence>
<gene>
    <name evidence="2" type="ORF">NE237_017865</name>
</gene>
<comment type="caution">
    <text evidence="2">The sequence shown here is derived from an EMBL/GenBank/DDBJ whole genome shotgun (WGS) entry which is preliminary data.</text>
</comment>
<dbReference type="Proteomes" id="UP001141806">
    <property type="component" value="Unassembled WGS sequence"/>
</dbReference>
<keyword evidence="1" id="KW-1133">Transmembrane helix</keyword>
<feature type="transmembrane region" description="Helical" evidence="1">
    <location>
        <begin position="29"/>
        <end position="52"/>
    </location>
</feature>
<proteinExistence type="predicted"/>
<name>A0A9Q0K8Y3_9MAGN</name>
<dbReference type="EMBL" id="JAMYWD010000007">
    <property type="protein sequence ID" value="KAJ4966016.1"/>
    <property type="molecule type" value="Genomic_DNA"/>
</dbReference>
<accession>A0A9Q0K8Y3</accession>
<reference evidence="2" key="1">
    <citation type="journal article" date="2023" name="Plant J.">
        <title>The genome of the king protea, Protea cynaroides.</title>
        <authorList>
            <person name="Chang J."/>
            <person name="Duong T.A."/>
            <person name="Schoeman C."/>
            <person name="Ma X."/>
            <person name="Roodt D."/>
            <person name="Barker N."/>
            <person name="Li Z."/>
            <person name="Van de Peer Y."/>
            <person name="Mizrachi E."/>
        </authorList>
    </citation>
    <scope>NUCLEOTIDE SEQUENCE</scope>
    <source>
        <tissue evidence="2">Young leaves</tissue>
    </source>
</reference>
<evidence type="ECO:0000313" key="3">
    <source>
        <dbReference type="Proteomes" id="UP001141806"/>
    </source>
</evidence>
<dbReference type="AlphaFoldDB" id="A0A9Q0K8Y3"/>
<keyword evidence="3" id="KW-1185">Reference proteome</keyword>
<keyword evidence="1" id="KW-0812">Transmembrane</keyword>
<evidence type="ECO:0000256" key="1">
    <source>
        <dbReference type="SAM" id="Phobius"/>
    </source>
</evidence>
<keyword evidence="1" id="KW-0472">Membrane</keyword>
<organism evidence="2 3">
    <name type="scientific">Protea cynaroides</name>
    <dbReference type="NCBI Taxonomy" id="273540"/>
    <lineage>
        <taxon>Eukaryota</taxon>
        <taxon>Viridiplantae</taxon>
        <taxon>Streptophyta</taxon>
        <taxon>Embryophyta</taxon>
        <taxon>Tracheophyta</taxon>
        <taxon>Spermatophyta</taxon>
        <taxon>Magnoliopsida</taxon>
        <taxon>Proteales</taxon>
        <taxon>Proteaceae</taxon>
        <taxon>Protea</taxon>
    </lineage>
</organism>